<keyword evidence="3" id="KW-1185">Reference proteome</keyword>
<organism evidence="2 3">
    <name type="scientific">Parascedosporium putredinis</name>
    <dbReference type="NCBI Taxonomy" id="1442378"/>
    <lineage>
        <taxon>Eukaryota</taxon>
        <taxon>Fungi</taxon>
        <taxon>Dikarya</taxon>
        <taxon>Ascomycota</taxon>
        <taxon>Pezizomycotina</taxon>
        <taxon>Sordariomycetes</taxon>
        <taxon>Hypocreomycetidae</taxon>
        <taxon>Microascales</taxon>
        <taxon>Microascaceae</taxon>
        <taxon>Parascedosporium</taxon>
    </lineage>
</organism>
<proteinExistence type="predicted"/>
<feature type="compositionally biased region" description="Basic and acidic residues" evidence="1">
    <location>
        <begin position="915"/>
        <end position="927"/>
    </location>
</feature>
<gene>
    <name evidence="2" type="ORF">PPNO1_LOCUS4622</name>
</gene>
<dbReference type="Proteomes" id="UP000838763">
    <property type="component" value="Unassembled WGS sequence"/>
</dbReference>
<evidence type="ECO:0000256" key="1">
    <source>
        <dbReference type="SAM" id="MobiDB-lite"/>
    </source>
</evidence>
<dbReference type="OrthoDB" id="2992173at2759"/>
<feature type="region of interest" description="Disordered" evidence="1">
    <location>
        <begin position="1069"/>
        <end position="1091"/>
    </location>
</feature>
<feature type="region of interest" description="Disordered" evidence="1">
    <location>
        <begin position="905"/>
        <end position="927"/>
    </location>
</feature>
<reference evidence="2" key="1">
    <citation type="submission" date="2022-11" db="EMBL/GenBank/DDBJ databases">
        <authorList>
            <person name="Scott C."/>
            <person name="Bruce N."/>
        </authorList>
    </citation>
    <scope>NUCLEOTIDE SEQUENCE</scope>
</reference>
<sequence length="1334" mass="148246">MASNKDQKILLPLKLDAFVFNRPVFNAEDGGHSGCSPLNMEGPRDPGKDKPVFAKMAPIMQPNYTFLRLDTDYIQSDILDPIDLHDSWPADFNSRFTDLGIDEARVRRQGVYLHWTLPVCTHLEENGDKDKGEVDPSVPAFPSVPNRWLVIRHIADPKTIQPEVARPHVPEFDAWVVESDYLQDLEQLGPEVDLQVDVSPFISAEGGADVDLSKQAEVFIGRKTQLAQWKETKNDTKIRRIKQFSLLASSNQLFADYQPHCSNVFSIVDNFEMACCRGEDMFYGDPKKQTMTRQARLNDLKLRIKLDEDLDEDKRRQPNVLFEGWLQAIQSTHTLCHGAMYNVRWKSAAKPCHVPADISSKQINSVLPLSVGTTPMDALLAYARAHQDIDTKELGRLEELILGLETHLLARDDGVETQQQARDLLYNWNYVRADGGQAWNISGKTTKESGAARPDPGLLGDLRTLNREQQLMDAIHRTTTRLRWDLFSEWWRYVTDRNLTGDNKADEKQDRIVKARVNDLGNRIDALDLRAKACQTTISQLSKGEHMQPGAKPAFYQQRDPTLVVGGVSSGWPHDYLDTLQVRIDSQIVAAEDPDIPRWQGFTDTLLPKLPEKLRTTIKRLVSEFTSLSRVTQPQEPALTGVQQLPLFHDDLAGAKLKGAWRDRWNDTQAWFPLFLEWQVEYFHVPYDKWTLESRGSRTSTVSQLRYGIPASTDLAGDFSLEAKIKQLFASTPSDKLNEKDGKTFPDGPTRDELQRDLHKLAFLSAPLAGLTAHLTTVLQGSHIKPNLRHGTTGNVEPISQAEREQAGFDRAQLKRIGAETDSTPFGTEKKTSTTGHPLFKPATHGQFRFTRLNIIDKFGQAIHAIDPTPAEHPQKVWPCIGEWNAPQIWGGDPAQRAPNVIERELPSTAGGGSDPKEEKPKKEKPERCEFVQIPPQINQLSRLNSVFVKPNNSTAGGASLWKPADDWENPIWGWVLINYANLGIQLFQADGSFYREIRMAGPTGAQTGPEWLPFPPPTERLGDDIFLRAFWDVLVAAADHMLPAPDSYAGFANALSVGDLDPDWVLLAPRKPSGGNTGGKSEPEPTPDPNRYAFPVRLGDDERGFDGLVGYFPCRRDLGKEAKVKDLGLDLSTLSSHYAPAATASETPAPVTRPAHISLPAFWESPEGVARTADAYAEARNGHLAPVRELSLPAWTWQDAMARMKAFFHAGPLVVAADVPKAIISGRQLQPGTPVVVPKIDDAVKPVKLPAVAGGDWAWLQPYMEEDKAEKDPGSKADSPGGGGGGGDETSVVEKFMPLPVEVSDERARFESGPYTALEGGGEKNSGPCKDEH</sequence>
<accession>A0A9P1M967</accession>
<comment type="caution">
    <text evidence="2">The sequence shown here is derived from an EMBL/GenBank/DDBJ whole genome shotgun (WGS) entry which is preliminary data.</text>
</comment>
<protein>
    <submittedName>
        <fullName evidence="2">Uncharacterized protein</fullName>
    </submittedName>
</protein>
<evidence type="ECO:0000313" key="2">
    <source>
        <dbReference type="EMBL" id="CAI4214895.1"/>
    </source>
</evidence>
<evidence type="ECO:0000313" key="3">
    <source>
        <dbReference type="Proteomes" id="UP000838763"/>
    </source>
</evidence>
<dbReference type="EMBL" id="CALLCH030000012">
    <property type="protein sequence ID" value="CAI4214895.1"/>
    <property type="molecule type" value="Genomic_DNA"/>
</dbReference>
<feature type="region of interest" description="Disordered" evidence="1">
    <location>
        <begin position="822"/>
        <end position="843"/>
    </location>
</feature>
<feature type="region of interest" description="Disordered" evidence="1">
    <location>
        <begin position="1268"/>
        <end position="1334"/>
    </location>
</feature>
<name>A0A9P1M967_9PEZI</name>